<dbReference type="Proteomes" id="UP000755551">
    <property type="component" value="Unassembled WGS sequence"/>
</dbReference>
<dbReference type="InterPro" id="IPR028087">
    <property type="entry name" value="Tad_N"/>
</dbReference>
<evidence type="ECO:0000313" key="4">
    <source>
        <dbReference type="EMBL" id="MBV0933491.1"/>
    </source>
</evidence>
<feature type="region of interest" description="Disordered" evidence="1">
    <location>
        <begin position="332"/>
        <end position="353"/>
    </location>
</feature>
<comment type="caution">
    <text evidence="4">The sequence shown here is derived from an EMBL/GenBank/DDBJ whole genome shotgun (WGS) entry which is preliminary data.</text>
</comment>
<protein>
    <submittedName>
        <fullName evidence="4">Tad domain-containing protein</fullName>
    </submittedName>
</protein>
<evidence type="ECO:0000256" key="2">
    <source>
        <dbReference type="SAM" id="Phobius"/>
    </source>
</evidence>
<proteinExistence type="predicted"/>
<dbReference type="EMBL" id="JAHQZT010000009">
    <property type="protein sequence ID" value="MBV0933491.1"/>
    <property type="molecule type" value="Genomic_DNA"/>
</dbReference>
<keyword evidence="2" id="KW-1133">Transmembrane helix</keyword>
<evidence type="ECO:0000313" key="5">
    <source>
        <dbReference type="Proteomes" id="UP000755551"/>
    </source>
</evidence>
<accession>A0ABS6MCC4</accession>
<feature type="domain" description="Putative Flp pilus-assembly TadG-like N-terminal" evidence="3">
    <location>
        <begin position="15"/>
        <end position="61"/>
    </location>
</feature>
<name>A0ABS6MCC4_9GAMM</name>
<keyword evidence="5" id="KW-1185">Reference proteome</keyword>
<feature type="compositionally biased region" description="Basic and acidic residues" evidence="1">
    <location>
        <begin position="337"/>
        <end position="353"/>
    </location>
</feature>
<reference evidence="4 5" key="1">
    <citation type="submission" date="2021-06" db="EMBL/GenBank/DDBJ databases">
        <title>Bacterium isolated from marine sediment.</title>
        <authorList>
            <person name="Zhu K.-L."/>
            <person name="Du Z.-J."/>
            <person name="Liang Q.-Y."/>
        </authorList>
    </citation>
    <scope>NUCLEOTIDE SEQUENCE [LARGE SCALE GENOMIC DNA]</scope>
    <source>
        <strain evidence="4 5">A346</strain>
    </source>
</reference>
<dbReference type="Pfam" id="PF13400">
    <property type="entry name" value="Tad"/>
    <property type="match status" value="1"/>
</dbReference>
<evidence type="ECO:0000259" key="3">
    <source>
        <dbReference type="Pfam" id="PF13400"/>
    </source>
</evidence>
<keyword evidence="2" id="KW-0812">Transmembrane</keyword>
<keyword evidence="2" id="KW-0472">Membrane</keyword>
<dbReference type="RefSeq" id="WP_217334905.1">
    <property type="nucleotide sequence ID" value="NZ_JAHQZT010000009.1"/>
</dbReference>
<gene>
    <name evidence="4" type="ORF">KTN04_09090</name>
</gene>
<sequence length="468" mass="49750">MQRPIEAKLRKSQQGAVLVLVTVAMIALIAIAGLALDGGHLLLNKTRLQNAVDAAALSGARTFADYSPDAPGAESAARAAALATFISNLELSENNELSDAYADGGAFTVEFSKTLNPFDPGSAEPGYVRVIADDLSLASWLVRVVGVDNLPVSASAVAGTIKLDKTFDNVLPILICGCDKSDPSCNHDDELPGDGDVHYYHGLPYRDSEEHIESLDDLMVLKASSQTSGDPGPGNFHLLRFEDEGGKEMTLPEIQAALAGAATHSVTVGEMESTKPGNSTGPVEEGINTRFGDASKKYDVPADPVTETWCENSCQNVDSPALKENNPYPLYVEENDDGSRSIKREGSPEPDRYDDIVDFATYAEAEKNESCNSENPDAGCWRRVVALPIGQCSTATSGAHDVPIYGVGCFFLTQKVLKNGNESEIYGQFVGGEAPGCSSNGRFSDDSDPAGPLPTKIVLFRDFGSEDS</sequence>
<organism evidence="4 5">
    <name type="scientific">Marinobacterium weihaiense</name>
    <dbReference type="NCBI Taxonomy" id="2851016"/>
    <lineage>
        <taxon>Bacteria</taxon>
        <taxon>Pseudomonadati</taxon>
        <taxon>Pseudomonadota</taxon>
        <taxon>Gammaproteobacteria</taxon>
        <taxon>Oceanospirillales</taxon>
        <taxon>Oceanospirillaceae</taxon>
        <taxon>Marinobacterium</taxon>
    </lineage>
</organism>
<feature type="transmembrane region" description="Helical" evidence="2">
    <location>
        <begin position="16"/>
        <end position="36"/>
    </location>
</feature>
<evidence type="ECO:0000256" key="1">
    <source>
        <dbReference type="SAM" id="MobiDB-lite"/>
    </source>
</evidence>